<protein>
    <submittedName>
        <fullName evidence="4">Protein STE50</fullName>
    </submittedName>
</protein>
<dbReference type="STRING" id="1198029.A0A1U7LV92"/>
<dbReference type="Pfam" id="PF00536">
    <property type="entry name" value="SAM_1"/>
    <property type="match status" value="1"/>
</dbReference>
<proteinExistence type="predicted"/>
<sequence length="393" mass="44085">MDKWKMDGVDGTELDDAHSLLTTTAPPHLPFFLPTINGQPPYPPSVPLTRPLTRCKAPPITARALLFPPPESPAGPSRKLPIGSTLLASPTTTRTLEIENEIDGEVLVHLDHEALKDLGVKSMGHRLSLLKEIYNLKIAHGVPIDPDHFVPLSAEDDEEAQYTEDTVDVSYLTNALLLRDERIQSCEMEIRKLSESLSKLREDPLTVFRLVKDSKPLPIPEASSGSLLSRKFSTKKLFLGTPRTQHSPTYDHQGSPPESPRSPLNDQRTPTTVSSPKIPDKRQPFPPPKDTEPFKSFRVSLEDPCWKVLPAALKRYKIHGDWRGYALFICYGDQERCLGLDEKPLLLFQQLQREGKNPVFMLRQMDGSSIHQPPAPQQAYGGNQRYRDGVMML</sequence>
<dbReference type="CDD" id="cd01786">
    <property type="entry name" value="RA_STE50"/>
    <property type="match status" value="1"/>
</dbReference>
<dbReference type="PROSITE" id="PS50105">
    <property type="entry name" value="SAM_DOMAIN"/>
    <property type="match status" value="1"/>
</dbReference>
<comment type="caution">
    <text evidence="4">The sequence shown here is derived from an EMBL/GenBank/DDBJ whole genome shotgun (WGS) entry which is preliminary data.</text>
</comment>
<dbReference type="OrthoDB" id="445896at2759"/>
<keyword evidence="5" id="KW-1185">Reference proteome</keyword>
<dbReference type="SMART" id="SM00314">
    <property type="entry name" value="RA"/>
    <property type="match status" value="1"/>
</dbReference>
<reference evidence="4 5" key="1">
    <citation type="submission" date="2016-04" db="EMBL/GenBank/DDBJ databases">
        <title>Evolutionary innovation and constraint leading to complex multicellularity in the Ascomycota.</title>
        <authorList>
            <person name="Cisse O."/>
            <person name="Nguyen A."/>
            <person name="Hewitt D.A."/>
            <person name="Jedd G."/>
            <person name="Stajich J.E."/>
        </authorList>
    </citation>
    <scope>NUCLEOTIDE SEQUENCE [LARGE SCALE GENOMIC DNA]</scope>
    <source>
        <strain evidence="4 5">DAH-3</strain>
    </source>
</reference>
<dbReference type="InterPro" id="IPR051569">
    <property type="entry name" value="SHANK"/>
</dbReference>
<organism evidence="4 5">
    <name type="scientific">Neolecta irregularis (strain DAH-3)</name>
    <dbReference type="NCBI Taxonomy" id="1198029"/>
    <lineage>
        <taxon>Eukaryota</taxon>
        <taxon>Fungi</taxon>
        <taxon>Dikarya</taxon>
        <taxon>Ascomycota</taxon>
        <taxon>Taphrinomycotina</taxon>
        <taxon>Neolectales</taxon>
        <taxon>Neolectaceae</taxon>
        <taxon>Neolecta</taxon>
    </lineage>
</organism>
<dbReference type="Proteomes" id="UP000186594">
    <property type="component" value="Unassembled WGS sequence"/>
</dbReference>
<dbReference type="GO" id="GO:0007165">
    <property type="term" value="P:signal transduction"/>
    <property type="evidence" value="ECO:0007669"/>
    <property type="project" value="InterPro"/>
</dbReference>
<dbReference type="Pfam" id="PF00788">
    <property type="entry name" value="RA"/>
    <property type="match status" value="1"/>
</dbReference>
<dbReference type="Gene3D" id="1.10.150.50">
    <property type="entry name" value="Transcription Factor, Ets-1"/>
    <property type="match status" value="1"/>
</dbReference>
<dbReference type="InterPro" id="IPR013761">
    <property type="entry name" value="SAM/pointed_sf"/>
</dbReference>
<feature type="compositionally biased region" description="Basic and acidic residues" evidence="1">
    <location>
        <begin position="278"/>
        <end position="294"/>
    </location>
</feature>
<dbReference type="SUPFAM" id="SSF47769">
    <property type="entry name" value="SAM/Pointed domain"/>
    <property type="match status" value="1"/>
</dbReference>
<gene>
    <name evidence="4" type="ORF">NEOLI_003149</name>
</gene>
<feature type="domain" description="Ras-associating" evidence="3">
    <location>
        <begin position="289"/>
        <end position="367"/>
    </location>
</feature>
<feature type="domain" description="SAM" evidence="2">
    <location>
        <begin position="98"/>
        <end position="139"/>
    </location>
</feature>
<feature type="region of interest" description="Disordered" evidence="1">
    <location>
        <begin position="241"/>
        <end position="294"/>
    </location>
</feature>
<evidence type="ECO:0000259" key="2">
    <source>
        <dbReference type="PROSITE" id="PS50105"/>
    </source>
</evidence>
<dbReference type="OMA" id="PINEWDY"/>
<dbReference type="EMBL" id="LXFE01000161">
    <property type="protein sequence ID" value="OLL26595.1"/>
    <property type="molecule type" value="Genomic_DNA"/>
</dbReference>
<dbReference type="PANTHER" id="PTHR24135:SF28">
    <property type="entry name" value="LD13733P"/>
    <property type="match status" value="1"/>
</dbReference>
<dbReference type="PANTHER" id="PTHR24135">
    <property type="entry name" value="SH3 AND MULTIPLE ANKYRIN REPEAT DOMAINS PROTEIN"/>
    <property type="match status" value="1"/>
</dbReference>
<dbReference type="PROSITE" id="PS50200">
    <property type="entry name" value="RA"/>
    <property type="match status" value="1"/>
</dbReference>
<dbReference type="Gene3D" id="3.10.20.90">
    <property type="entry name" value="Phosphatidylinositol 3-kinase Catalytic Subunit, Chain A, domain 1"/>
    <property type="match status" value="1"/>
</dbReference>
<name>A0A1U7LV92_NEOID</name>
<dbReference type="InterPro" id="IPR029071">
    <property type="entry name" value="Ubiquitin-like_domsf"/>
</dbReference>
<evidence type="ECO:0000256" key="1">
    <source>
        <dbReference type="SAM" id="MobiDB-lite"/>
    </source>
</evidence>
<dbReference type="AlphaFoldDB" id="A0A1U7LV92"/>
<accession>A0A1U7LV92</accession>
<dbReference type="InterPro" id="IPR001660">
    <property type="entry name" value="SAM"/>
</dbReference>
<evidence type="ECO:0000313" key="4">
    <source>
        <dbReference type="EMBL" id="OLL26595.1"/>
    </source>
</evidence>
<dbReference type="SUPFAM" id="SSF54236">
    <property type="entry name" value="Ubiquitin-like"/>
    <property type="match status" value="1"/>
</dbReference>
<dbReference type="InterPro" id="IPR000159">
    <property type="entry name" value="RA_dom"/>
</dbReference>
<feature type="compositionally biased region" description="Polar residues" evidence="1">
    <location>
        <begin position="242"/>
        <end position="252"/>
    </location>
</feature>
<feature type="compositionally biased region" description="Polar residues" evidence="1">
    <location>
        <begin position="262"/>
        <end position="275"/>
    </location>
</feature>
<evidence type="ECO:0000259" key="3">
    <source>
        <dbReference type="PROSITE" id="PS50200"/>
    </source>
</evidence>
<evidence type="ECO:0000313" key="5">
    <source>
        <dbReference type="Proteomes" id="UP000186594"/>
    </source>
</evidence>